<feature type="region of interest" description="Disordered" evidence="11">
    <location>
        <begin position="198"/>
        <end position="226"/>
    </location>
</feature>
<evidence type="ECO:0000256" key="13">
    <source>
        <dbReference type="SAM" id="SignalP"/>
    </source>
</evidence>
<comment type="subcellular location">
    <subcellularLocation>
        <location evidence="1 10">Membrane</location>
        <topology evidence="1 10">Single-pass type I membrane protein</topology>
    </subcellularLocation>
</comment>
<feature type="transmembrane region" description="Helical" evidence="12">
    <location>
        <begin position="239"/>
        <end position="263"/>
    </location>
</feature>
<dbReference type="PANTHER" id="PTHR10915">
    <property type="entry name" value="SYNDECAN"/>
    <property type="match status" value="1"/>
</dbReference>
<keyword evidence="6 12" id="KW-1133">Transmembrane helix</keyword>
<evidence type="ECO:0000256" key="1">
    <source>
        <dbReference type="ARBA" id="ARBA00004479"/>
    </source>
</evidence>
<dbReference type="InterPro" id="IPR027789">
    <property type="entry name" value="Syndecan/Neurexin_dom"/>
</dbReference>
<dbReference type="OrthoDB" id="10044468at2759"/>
<feature type="compositionally biased region" description="Polar residues" evidence="11">
    <location>
        <begin position="79"/>
        <end position="91"/>
    </location>
</feature>
<dbReference type="AlphaFoldDB" id="A0A9Q1FDJ6"/>
<dbReference type="PROSITE" id="PS00964">
    <property type="entry name" value="SYNDECAN"/>
    <property type="match status" value="1"/>
</dbReference>
<keyword evidence="7 12" id="KW-0472">Membrane</keyword>
<dbReference type="GO" id="GO:0016020">
    <property type="term" value="C:membrane"/>
    <property type="evidence" value="ECO:0007669"/>
    <property type="project" value="UniProtKB-SubCell"/>
</dbReference>
<evidence type="ECO:0000256" key="12">
    <source>
        <dbReference type="SAM" id="Phobius"/>
    </source>
</evidence>
<evidence type="ECO:0000256" key="8">
    <source>
        <dbReference type="ARBA" id="ARBA00023180"/>
    </source>
</evidence>
<proteinExistence type="inferred from homology"/>
<accession>A0A9Q1FDJ6</accession>
<feature type="chain" id="PRO_5040236205" description="Syndecan" evidence="13">
    <location>
        <begin position="22"/>
        <end position="296"/>
    </location>
</feature>
<evidence type="ECO:0000256" key="5">
    <source>
        <dbReference type="ARBA" id="ARBA00022974"/>
    </source>
</evidence>
<comment type="similarity">
    <text evidence="2 10">Belongs to the syndecan proteoglycan family.</text>
</comment>
<evidence type="ECO:0000256" key="9">
    <source>
        <dbReference type="ARBA" id="ARBA00023207"/>
    </source>
</evidence>
<feature type="signal peptide" evidence="13">
    <location>
        <begin position="1"/>
        <end position="21"/>
    </location>
</feature>
<evidence type="ECO:0000313" key="15">
    <source>
        <dbReference type="EMBL" id="KAJ8356211.1"/>
    </source>
</evidence>
<keyword evidence="9 10" id="KW-0357">Heparan sulfate</keyword>
<organism evidence="15 16">
    <name type="scientific">Synaphobranchus kaupii</name>
    <name type="common">Kaup's arrowtooth eel</name>
    <dbReference type="NCBI Taxonomy" id="118154"/>
    <lineage>
        <taxon>Eukaryota</taxon>
        <taxon>Metazoa</taxon>
        <taxon>Chordata</taxon>
        <taxon>Craniata</taxon>
        <taxon>Vertebrata</taxon>
        <taxon>Euteleostomi</taxon>
        <taxon>Actinopterygii</taxon>
        <taxon>Neopterygii</taxon>
        <taxon>Teleostei</taxon>
        <taxon>Anguilliformes</taxon>
        <taxon>Synaphobranchidae</taxon>
        <taxon>Synaphobranchus</taxon>
    </lineage>
</organism>
<evidence type="ECO:0000259" key="14">
    <source>
        <dbReference type="Pfam" id="PF01034"/>
    </source>
</evidence>
<comment type="caution">
    <text evidence="15">The sequence shown here is derived from an EMBL/GenBank/DDBJ whole genome shotgun (WGS) entry which is preliminary data.</text>
</comment>
<comment type="similarity">
    <text evidence="3">Belongs to the neurexin family.</text>
</comment>
<evidence type="ECO:0000256" key="7">
    <source>
        <dbReference type="ARBA" id="ARBA00023136"/>
    </source>
</evidence>
<dbReference type="GO" id="GO:0009986">
    <property type="term" value="C:cell surface"/>
    <property type="evidence" value="ECO:0007669"/>
    <property type="project" value="TreeGrafter"/>
</dbReference>
<evidence type="ECO:0000256" key="6">
    <source>
        <dbReference type="ARBA" id="ARBA00022989"/>
    </source>
</evidence>
<keyword evidence="8 10" id="KW-0325">Glycoprotein</keyword>
<comment type="function">
    <text evidence="10">Cell surface proteoglycan.</text>
</comment>
<name>A0A9Q1FDJ6_SYNKA</name>
<feature type="compositionally biased region" description="Polar residues" evidence="11">
    <location>
        <begin position="62"/>
        <end position="71"/>
    </location>
</feature>
<dbReference type="PANTHER" id="PTHR10915:SF1">
    <property type="entry name" value="SYNDECAN"/>
    <property type="match status" value="1"/>
</dbReference>
<sequence length="296" mass="32128">MKTRFIVTLLCLGWCFRFALLEHLMTLEDLDGSGNDLEHSGSGEWSGEWEMSISFPPPNSMDPENSQYQTISFSSSSSGQVTKSPGVVTTPSREKALSQGPHSITTIVVDVEPDILEKLVTPKPPTEEEETWLPAVTLQTIPTAAETDIRDSFEEDMQSGDGAVEMSTSSPLTTETDRRADSVFIIVEDDKTILRGRVNGAESEIPDDSDLTFDPKPESTDSSVGNLAKSQGLLEKKEVLAGVVGGGVVGLVLAGVLVSLMVYRMKKKDEGSYALDAQQSTYRGYQKAETQEDIPA</sequence>
<evidence type="ECO:0000256" key="4">
    <source>
        <dbReference type="ARBA" id="ARBA00022692"/>
    </source>
</evidence>
<dbReference type="InterPro" id="IPR030479">
    <property type="entry name" value="Syndecan_CS"/>
</dbReference>
<evidence type="ECO:0000256" key="10">
    <source>
        <dbReference type="RuleBase" id="RU000649"/>
    </source>
</evidence>
<evidence type="ECO:0000256" key="11">
    <source>
        <dbReference type="SAM" id="MobiDB-lite"/>
    </source>
</evidence>
<keyword evidence="5 10" id="KW-0654">Proteoglycan</keyword>
<keyword evidence="13" id="KW-0732">Signal</keyword>
<dbReference type="Pfam" id="PF01034">
    <property type="entry name" value="Syndecan"/>
    <property type="match status" value="1"/>
</dbReference>
<evidence type="ECO:0000313" key="16">
    <source>
        <dbReference type="Proteomes" id="UP001152622"/>
    </source>
</evidence>
<evidence type="ECO:0000256" key="3">
    <source>
        <dbReference type="ARBA" id="ARBA00010241"/>
    </source>
</evidence>
<dbReference type="InterPro" id="IPR001050">
    <property type="entry name" value="Syndecan"/>
</dbReference>
<keyword evidence="4 10" id="KW-0812">Transmembrane</keyword>
<reference evidence="15" key="1">
    <citation type="journal article" date="2023" name="Science">
        <title>Genome structures resolve the early diversification of teleost fishes.</title>
        <authorList>
            <person name="Parey E."/>
            <person name="Louis A."/>
            <person name="Montfort J."/>
            <person name="Bouchez O."/>
            <person name="Roques C."/>
            <person name="Iampietro C."/>
            <person name="Lluch J."/>
            <person name="Castinel A."/>
            <person name="Donnadieu C."/>
            <person name="Desvignes T."/>
            <person name="Floi Bucao C."/>
            <person name="Jouanno E."/>
            <person name="Wen M."/>
            <person name="Mejri S."/>
            <person name="Dirks R."/>
            <person name="Jansen H."/>
            <person name="Henkel C."/>
            <person name="Chen W.J."/>
            <person name="Zahm M."/>
            <person name="Cabau C."/>
            <person name="Klopp C."/>
            <person name="Thompson A.W."/>
            <person name="Robinson-Rechavi M."/>
            <person name="Braasch I."/>
            <person name="Lecointre G."/>
            <person name="Bobe J."/>
            <person name="Postlethwait J.H."/>
            <person name="Berthelot C."/>
            <person name="Roest Crollius H."/>
            <person name="Guiguen Y."/>
        </authorList>
    </citation>
    <scope>NUCLEOTIDE SEQUENCE</scope>
    <source>
        <strain evidence="15">WJC10195</strain>
    </source>
</reference>
<keyword evidence="16" id="KW-1185">Reference proteome</keyword>
<feature type="region of interest" description="Disordered" evidence="11">
    <location>
        <begin position="32"/>
        <end position="99"/>
    </location>
</feature>
<dbReference type="EMBL" id="JAINUF010000006">
    <property type="protein sequence ID" value="KAJ8356211.1"/>
    <property type="molecule type" value="Genomic_DNA"/>
</dbReference>
<dbReference type="Proteomes" id="UP001152622">
    <property type="component" value="Chromosome 6"/>
</dbReference>
<feature type="domain" description="Syndecan/Neurexin" evidence="14">
    <location>
        <begin position="233"/>
        <end position="292"/>
    </location>
</feature>
<dbReference type="GO" id="GO:0016477">
    <property type="term" value="P:cell migration"/>
    <property type="evidence" value="ECO:0007669"/>
    <property type="project" value="TreeGrafter"/>
</dbReference>
<evidence type="ECO:0000256" key="2">
    <source>
        <dbReference type="ARBA" id="ARBA00005343"/>
    </source>
</evidence>
<protein>
    <recommendedName>
        <fullName evidence="10">Syndecan</fullName>
    </recommendedName>
</protein>
<gene>
    <name evidence="15" type="ORF">SKAU_G00190050</name>
</gene>